<dbReference type="FunFam" id="2.60.40.10:FF:000252">
    <property type="entry name" value="Fibroblast growth factor receptor"/>
    <property type="match status" value="1"/>
</dbReference>
<evidence type="ECO:0000256" key="25">
    <source>
        <dbReference type="PIRNR" id="PIRNR000628"/>
    </source>
</evidence>
<dbReference type="InterPro" id="IPR020635">
    <property type="entry name" value="Tyr_kinase_cat_dom"/>
</dbReference>
<comment type="similarity">
    <text evidence="25">Belongs to the protein kinase superfamily. Tyr protein kinase family. Fibroblast growth factor receptor subfamily.</text>
</comment>
<evidence type="ECO:0000256" key="17">
    <source>
        <dbReference type="ARBA" id="ARBA00023136"/>
    </source>
</evidence>
<keyword evidence="23" id="KW-0968">Cytoplasmic vesicle</keyword>
<keyword evidence="11 25" id="KW-0547">Nucleotide-binding</keyword>
<keyword evidence="4" id="KW-1003">Cell membrane</keyword>
<keyword evidence="17 25" id="KW-0472">Membrane</keyword>
<dbReference type="PIRSF" id="PIRSF000628">
    <property type="entry name" value="FGFR"/>
    <property type="match status" value="1"/>
</dbReference>
<dbReference type="Gene3D" id="3.30.200.20">
    <property type="entry name" value="Phosphorylase Kinase, domain 1"/>
    <property type="match status" value="1"/>
</dbReference>
<evidence type="ECO:0000256" key="24">
    <source>
        <dbReference type="ARBA" id="ARBA00051243"/>
    </source>
</evidence>
<dbReference type="Ensembl" id="ENSHBUT00000000946.1">
    <property type="protein sequence ID" value="ENSHBUP00000009026.1"/>
    <property type="gene ID" value="ENSHBUG00000010635.1"/>
</dbReference>
<dbReference type="CTD" id="2263"/>
<evidence type="ECO:0000256" key="3">
    <source>
        <dbReference type="ARBA" id="ARBA00004555"/>
    </source>
</evidence>
<dbReference type="SMART" id="SM00408">
    <property type="entry name" value="IGc2"/>
    <property type="match status" value="3"/>
</dbReference>
<dbReference type="PROSITE" id="PS00107">
    <property type="entry name" value="PROTEIN_KINASE_ATP"/>
    <property type="match status" value="1"/>
</dbReference>
<dbReference type="FunFam" id="2.60.40.10:FF:000016">
    <property type="entry name" value="Fibroblast growth factor receptor"/>
    <property type="match status" value="1"/>
</dbReference>
<evidence type="ECO:0000256" key="18">
    <source>
        <dbReference type="ARBA" id="ARBA00023137"/>
    </source>
</evidence>
<reference evidence="36" key="1">
    <citation type="submission" date="2025-08" db="UniProtKB">
        <authorList>
            <consortium name="Ensembl"/>
        </authorList>
    </citation>
    <scope>IDENTIFICATION</scope>
</reference>
<feature type="disulfide bond" evidence="28">
    <location>
        <begin position="198"/>
        <end position="250"/>
    </location>
</feature>
<evidence type="ECO:0000256" key="13">
    <source>
        <dbReference type="ARBA" id="ARBA00022840"/>
    </source>
</evidence>
<dbReference type="GO" id="GO:0007507">
    <property type="term" value="P:heart development"/>
    <property type="evidence" value="ECO:0007669"/>
    <property type="project" value="UniProtKB-ARBA"/>
</dbReference>
<keyword evidence="37" id="KW-1185">Reference proteome</keyword>
<evidence type="ECO:0000256" key="29">
    <source>
        <dbReference type="PIRSR" id="PIRSR000628-4"/>
    </source>
</evidence>
<name>A0A3Q3BY44_HAPBU</name>
<feature type="binding site" evidence="27">
    <location>
        <position position="583"/>
    </location>
    <ligand>
        <name>ATP</name>
        <dbReference type="ChEBI" id="CHEBI:30616"/>
    </ligand>
</feature>
<evidence type="ECO:0000256" key="21">
    <source>
        <dbReference type="ARBA" id="ARBA00023180"/>
    </source>
</evidence>
<evidence type="ECO:0000256" key="27">
    <source>
        <dbReference type="PIRSR" id="PIRSR000628-2"/>
    </source>
</evidence>
<feature type="glycosylation site" description="N-linked (GlcNAc...) asparagine" evidence="29">
    <location>
        <position position="284"/>
    </location>
</feature>
<keyword evidence="20 25" id="KW-0675">Receptor</keyword>
<dbReference type="SUPFAM" id="SSF48726">
    <property type="entry name" value="Immunoglobulin"/>
    <property type="match status" value="3"/>
</dbReference>
<dbReference type="GO" id="GO:0033339">
    <property type="term" value="P:pectoral fin development"/>
    <property type="evidence" value="ECO:0007669"/>
    <property type="project" value="UniProtKB-ARBA"/>
</dbReference>
<evidence type="ECO:0000256" key="6">
    <source>
        <dbReference type="ARBA" id="ARBA00022679"/>
    </source>
</evidence>
<feature type="region of interest" description="Disordered" evidence="31">
    <location>
        <begin position="150"/>
        <end position="170"/>
    </location>
</feature>
<organism evidence="36 37">
    <name type="scientific">Haplochromis burtoni</name>
    <name type="common">Burton's mouthbrooder</name>
    <name type="synonym">Chromis burtoni</name>
    <dbReference type="NCBI Taxonomy" id="8153"/>
    <lineage>
        <taxon>Eukaryota</taxon>
        <taxon>Metazoa</taxon>
        <taxon>Chordata</taxon>
        <taxon>Craniata</taxon>
        <taxon>Vertebrata</taxon>
        <taxon>Euteleostomi</taxon>
        <taxon>Actinopterygii</taxon>
        <taxon>Neopterygii</taxon>
        <taxon>Teleostei</taxon>
        <taxon>Neoteleostei</taxon>
        <taxon>Acanthomorphata</taxon>
        <taxon>Ovalentaria</taxon>
        <taxon>Cichlomorphae</taxon>
        <taxon>Cichliformes</taxon>
        <taxon>Cichlidae</taxon>
        <taxon>African cichlids</taxon>
        <taxon>Pseudocrenilabrinae</taxon>
        <taxon>Haplochromini</taxon>
        <taxon>Haplochromis</taxon>
    </lineage>
</organism>
<dbReference type="InterPro" id="IPR036179">
    <property type="entry name" value="Ig-like_dom_sf"/>
</dbReference>
<dbReference type="InterPro" id="IPR016248">
    <property type="entry name" value="FGF_rcpt_fam"/>
</dbReference>
<evidence type="ECO:0000256" key="8">
    <source>
        <dbReference type="ARBA" id="ARBA00022703"/>
    </source>
</evidence>
<dbReference type="FunFam" id="2.60.40.10:FF:000020">
    <property type="entry name" value="Fibroblast growth factor receptor"/>
    <property type="match status" value="1"/>
</dbReference>
<feature type="region of interest" description="Disordered" evidence="31">
    <location>
        <begin position="445"/>
        <end position="481"/>
    </location>
</feature>
<evidence type="ECO:0000256" key="30">
    <source>
        <dbReference type="PROSITE-ProRule" id="PRU10141"/>
    </source>
</evidence>
<feature type="glycosylation site" description="N-linked (GlcNAc...) asparagine" evidence="29">
    <location>
        <position position="106"/>
    </location>
</feature>
<dbReference type="Gene3D" id="2.60.40.10">
    <property type="entry name" value="Immunoglobulins"/>
    <property type="match status" value="3"/>
</dbReference>
<evidence type="ECO:0000256" key="31">
    <source>
        <dbReference type="SAM" id="MobiDB-lite"/>
    </source>
</evidence>
<evidence type="ECO:0000259" key="35">
    <source>
        <dbReference type="PROSITE" id="PS50835"/>
    </source>
</evidence>
<dbReference type="InterPro" id="IPR013783">
    <property type="entry name" value="Ig-like_fold"/>
</dbReference>
<dbReference type="InterPro" id="IPR008266">
    <property type="entry name" value="Tyr_kinase_AS"/>
</dbReference>
<evidence type="ECO:0000256" key="15">
    <source>
        <dbReference type="ARBA" id="ARBA00022989"/>
    </source>
</evidence>
<keyword evidence="15 32" id="KW-1133">Transmembrane helix</keyword>
<evidence type="ECO:0000256" key="11">
    <source>
        <dbReference type="ARBA" id="ARBA00022741"/>
    </source>
</evidence>
<dbReference type="PRINTS" id="PR00109">
    <property type="entry name" value="TYRKINASE"/>
</dbReference>
<dbReference type="PROSITE" id="PS50835">
    <property type="entry name" value="IG_LIKE"/>
    <property type="match status" value="3"/>
</dbReference>
<dbReference type="InterPro" id="IPR017441">
    <property type="entry name" value="Protein_kinase_ATP_BS"/>
</dbReference>
<keyword evidence="19 28" id="KW-1015">Disulfide bond</keyword>
<proteinExistence type="inferred from homology"/>
<feature type="binding site" evidence="27">
    <location>
        <begin position="499"/>
        <end position="505"/>
    </location>
    <ligand>
        <name>ATP</name>
        <dbReference type="ChEBI" id="CHEBI:30616"/>
    </ligand>
</feature>
<evidence type="ECO:0000313" key="37">
    <source>
        <dbReference type="Proteomes" id="UP000264840"/>
    </source>
</evidence>
<protein>
    <recommendedName>
        <fullName evidence="25">Fibroblast growth factor receptor</fullName>
        <ecNumber evidence="25">2.7.10.1</ecNumber>
    </recommendedName>
</protein>
<dbReference type="RefSeq" id="XP_005927180.1">
    <property type="nucleotide sequence ID" value="XM_005927118.3"/>
</dbReference>
<comment type="catalytic activity">
    <reaction evidence="24 25">
        <text>L-tyrosyl-[protein] + ATP = O-phospho-L-tyrosyl-[protein] + ADP + H(+)</text>
        <dbReference type="Rhea" id="RHEA:10596"/>
        <dbReference type="Rhea" id="RHEA-COMP:10136"/>
        <dbReference type="Rhea" id="RHEA-COMP:20101"/>
        <dbReference type="ChEBI" id="CHEBI:15378"/>
        <dbReference type="ChEBI" id="CHEBI:30616"/>
        <dbReference type="ChEBI" id="CHEBI:46858"/>
        <dbReference type="ChEBI" id="CHEBI:61978"/>
        <dbReference type="ChEBI" id="CHEBI:456216"/>
        <dbReference type="EC" id="2.7.10.1"/>
    </reaction>
</comment>
<evidence type="ECO:0000256" key="16">
    <source>
        <dbReference type="ARBA" id="ARBA00023034"/>
    </source>
</evidence>
<evidence type="ECO:0000256" key="4">
    <source>
        <dbReference type="ARBA" id="ARBA00022475"/>
    </source>
</evidence>
<keyword evidence="6 25" id="KW-0808">Transferase</keyword>
<accession>A0A3Q3BY44</accession>
<feature type="binding site" evidence="27 30">
    <location>
        <position position="529"/>
    </location>
    <ligand>
        <name>ATP</name>
        <dbReference type="ChEBI" id="CHEBI:30616"/>
    </ligand>
</feature>
<feature type="domain" description="Ig-like" evidence="35">
    <location>
        <begin position="173"/>
        <end position="266"/>
    </location>
</feature>
<dbReference type="PANTHER" id="PTHR24416:SF130">
    <property type="entry name" value="FIBROBLAST GROWTH FACTOR RECEPTOR 2"/>
    <property type="match status" value="1"/>
</dbReference>
<feature type="glycosylation site" description="N-linked (GlcNAc...) asparagine" evidence="29">
    <location>
        <position position="247"/>
    </location>
</feature>
<dbReference type="SMART" id="SM00219">
    <property type="entry name" value="TyrKc"/>
    <property type="match status" value="1"/>
</dbReference>
<feature type="glycosylation site" description="N-linked (GlcNAc...) asparagine" evidence="29">
    <location>
        <position position="348"/>
    </location>
</feature>
<evidence type="ECO:0000256" key="28">
    <source>
        <dbReference type="PIRSR" id="PIRSR000628-3"/>
    </source>
</evidence>
<keyword evidence="12 25" id="KW-0418">Kinase</keyword>
<keyword evidence="16" id="KW-0333">Golgi apparatus</keyword>
<keyword evidence="8" id="KW-0053">Apoptosis</keyword>
<feature type="binding site" evidence="27">
    <location>
        <position position="656"/>
    </location>
    <ligand>
        <name>ATP</name>
        <dbReference type="ChEBI" id="CHEBI:30616"/>
    </ligand>
</feature>
<evidence type="ECO:0000256" key="7">
    <source>
        <dbReference type="ARBA" id="ARBA00022692"/>
    </source>
</evidence>
<dbReference type="GeneTree" id="ENSGT00940000155447"/>
<dbReference type="GO" id="GO:0007498">
    <property type="term" value="P:mesoderm development"/>
    <property type="evidence" value="ECO:0007669"/>
    <property type="project" value="UniProtKB-ARBA"/>
</dbReference>
<feature type="domain" description="Protein kinase" evidence="34">
    <location>
        <begin position="493"/>
        <end position="782"/>
    </location>
</feature>
<keyword evidence="18 25" id="KW-0829">Tyrosine-protein kinase</keyword>
<feature type="glycosylation site" description="N-linked (GlcNAc...) asparagine" evidence="29">
    <location>
        <position position="143"/>
    </location>
</feature>
<feature type="active site" description="Proton acceptor" evidence="26">
    <location>
        <position position="638"/>
    </location>
</feature>
<evidence type="ECO:0000256" key="12">
    <source>
        <dbReference type="ARBA" id="ARBA00022777"/>
    </source>
</evidence>
<dbReference type="FunFam" id="1.10.510.10:FF:000007">
    <property type="entry name" value="Fibroblast growth factor receptor"/>
    <property type="match status" value="1"/>
</dbReference>
<keyword evidence="9 33" id="KW-0732">Signal</keyword>
<feature type="disulfide bond" evidence="28">
    <location>
        <begin position="297"/>
        <end position="359"/>
    </location>
</feature>
<dbReference type="GO" id="GO:0001889">
    <property type="term" value="P:liver development"/>
    <property type="evidence" value="ECO:0007669"/>
    <property type="project" value="UniProtKB-ARBA"/>
</dbReference>
<feature type="disulfide bond" evidence="28">
    <location>
        <begin position="85"/>
        <end position="130"/>
    </location>
</feature>
<evidence type="ECO:0000256" key="10">
    <source>
        <dbReference type="ARBA" id="ARBA00022737"/>
    </source>
</evidence>
<dbReference type="GeneID" id="102300305"/>
<dbReference type="PROSITE" id="PS50011">
    <property type="entry name" value="PROTEIN_KINASE_DOM"/>
    <property type="match status" value="1"/>
</dbReference>
<evidence type="ECO:0000256" key="22">
    <source>
        <dbReference type="ARBA" id="ARBA00023319"/>
    </source>
</evidence>
<feature type="signal peptide" evidence="33">
    <location>
        <begin position="1"/>
        <end position="43"/>
    </location>
</feature>
<keyword evidence="13 25" id="KW-0067">ATP-binding</keyword>
<keyword evidence="21 29" id="KW-0325">Glycoprotein</keyword>
<evidence type="ECO:0000256" key="1">
    <source>
        <dbReference type="ARBA" id="ARBA00004251"/>
    </source>
</evidence>
<sequence>MGSVSRGRWRRGVWGALSPNSGMASWAWLLAAVLLSLLTVSVARPPLTATKGEATLEPEEASNKYQISKPTVCSVHPGEVLKLSCPLPGTGTITWTKDGSSLGNNNRTLIEQEVLQIRDTTPKDSGLYACTSVGKDTVCFIVNVTDAISSGDDEDDTERSEDTGADGEQLSAPYWTSSAKMEKKLHAVPAANTVKFRCAAGGNPKPKLRWLKNSKPFRQEDRMGGYKVRSQHWTLIMESVVPSDKGNYTCLVENEFGSINHTYTLDVVERSPHRPILQAGLPANTTVHVGEDARFVCKVYSDAQPHIQWLKHITQNGSRYGIDGHPYVRVLKRSGINSSDVEVLTLTNVTEEDAGEYICKASNYIGEVSQSGWLTVITALEKTPESISPDYVEIAIYCAGVFLIACMVGIVVVCRMRNTAKKPDFGGQPAVHKLTKQIPLRRQVTVSADSSSSMNSSTPLVRITTRRSSAHDEPIPEYDLPEDPRWEFSRDRLTLGKPLGEGCFGQVVMAEALGIDKDKPKEAVTVAVKMLKDDATEKDLSDLVSEMEMMKMIGKHKNIINLLGACTQDGPLYVIVEYASKGNLREYLRARRPPGMEYSYDIARVSDEQLTFKDLVSCTYQVARGMEYLASQKCIHRDLAARNVLVTESNIMKIADFGLARDVHNIDYYKKTTNGRLPVKWMAPEALFDRVYTHQSDVWSFGVLMWEIFTLGGSPYPGIPVEELFKLLKEGHRMDKPGNCTNELYMMMKDCWHAISSQRPTFKQLVEDLDRILTLSTNEEYLDLCAPTEQYSPSFPDTRSSCSSGDDSVFSHDPLPDEPCLPKYQHINGNVKT</sequence>
<dbReference type="SUPFAM" id="SSF56112">
    <property type="entry name" value="Protein kinase-like (PK-like)"/>
    <property type="match status" value="1"/>
</dbReference>
<feature type="compositionally biased region" description="Low complexity" evidence="31">
    <location>
        <begin position="447"/>
        <end position="457"/>
    </location>
</feature>
<feature type="compositionally biased region" description="Acidic residues" evidence="31">
    <location>
        <begin position="151"/>
        <end position="165"/>
    </location>
</feature>
<keyword evidence="10" id="KW-0677">Repeat</keyword>
<dbReference type="GO" id="GO:0045595">
    <property type="term" value="P:regulation of cell differentiation"/>
    <property type="evidence" value="ECO:0007669"/>
    <property type="project" value="UniProtKB-ARBA"/>
</dbReference>
<dbReference type="EC" id="2.7.10.1" evidence="25"/>
<dbReference type="InterPro" id="IPR003599">
    <property type="entry name" value="Ig_sub"/>
</dbReference>
<dbReference type="Pfam" id="PF13927">
    <property type="entry name" value="Ig_3"/>
    <property type="match status" value="2"/>
</dbReference>
<evidence type="ECO:0000256" key="23">
    <source>
        <dbReference type="ARBA" id="ARBA00023329"/>
    </source>
</evidence>
<feature type="binding site" evidence="27">
    <location>
        <begin position="577"/>
        <end position="579"/>
    </location>
    <ligand>
        <name>ATP</name>
        <dbReference type="ChEBI" id="CHEBI:30616"/>
    </ligand>
</feature>
<evidence type="ECO:0000256" key="19">
    <source>
        <dbReference type="ARBA" id="ARBA00023157"/>
    </source>
</evidence>
<keyword evidence="22" id="KW-0393">Immunoglobulin domain</keyword>
<dbReference type="GO" id="GO:0043235">
    <property type="term" value="C:receptor complex"/>
    <property type="evidence" value="ECO:0007669"/>
    <property type="project" value="TreeGrafter"/>
</dbReference>
<dbReference type="FunFam" id="3.30.200.20:FF:000011">
    <property type="entry name" value="Fibroblast growth factor receptor"/>
    <property type="match status" value="1"/>
</dbReference>
<evidence type="ECO:0000256" key="14">
    <source>
        <dbReference type="ARBA" id="ARBA00022843"/>
    </source>
</evidence>
<dbReference type="Pfam" id="PF07679">
    <property type="entry name" value="I-set"/>
    <property type="match status" value="1"/>
</dbReference>
<feature type="chain" id="PRO_5018752668" description="Fibroblast growth factor receptor" evidence="33">
    <location>
        <begin position="44"/>
        <end position="833"/>
    </location>
</feature>
<dbReference type="SMART" id="SM00409">
    <property type="entry name" value="IG"/>
    <property type="match status" value="3"/>
</dbReference>
<evidence type="ECO:0000256" key="20">
    <source>
        <dbReference type="ARBA" id="ARBA00023170"/>
    </source>
</evidence>
<feature type="domain" description="Ig-like" evidence="35">
    <location>
        <begin position="45"/>
        <end position="131"/>
    </location>
</feature>
<feature type="glycosylation site" description="N-linked (GlcNAc...) asparagine" evidence="29">
    <location>
        <position position="260"/>
    </location>
</feature>
<evidence type="ECO:0000256" key="2">
    <source>
        <dbReference type="ARBA" id="ARBA00004541"/>
    </source>
</evidence>
<dbReference type="GO" id="GO:0031410">
    <property type="term" value="C:cytoplasmic vesicle"/>
    <property type="evidence" value="ECO:0007669"/>
    <property type="project" value="UniProtKB-SubCell"/>
</dbReference>
<dbReference type="Gene3D" id="1.10.510.10">
    <property type="entry name" value="Transferase(Phosphotransferase) domain 1"/>
    <property type="match status" value="1"/>
</dbReference>
<dbReference type="GO" id="GO:0006915">
    <property type="term" value="P:apoptotic process"/>
    <property type="evidence" value="ECO:0007669"/>
    <property type="project" value="UniProtKB-KW"/>
</dbReference>
<feature type="glycosylation site" description="N-linked (GlcNAc...) asparagine" evidence="29">
    <location>
        <position position="316"/>
    </location>
</feature>
<dbReference type="CDD" id="cd05101">
    <property type="entry name" value="PTKc_FGFR2"/>
    <property type="match status" value="1"/>
</dbReference>
<evidence type="ECO:0000256" key="33">
    <source>
        <dbReference type="SAM" id="SignalP"/>
    </source>
</evidence>
<dbReference type="Pfam" id="PF07714">
    <property type="entry name" value="PK_Tyr_Ser-Thr"/>
    <property type="match status" value="1"/>
</dbReference>
<evidence type="ECO:0000256" key="32">
    <source>
        <dbReference type="SAM" id="Phobius"/>
    </source>
</evidence>
<comment type="subcellular location">
    <subcellularLocation>
        <location evidence="1">Cell membrane</location>
        <topology evidence="1">Single-pass type I membrane protein</topology>
    </subcellularLocation>
    <subcellularLocation>
        <location evidence="2">Cytoplasmic vesicle</location>
    </subcellularLocation>
    <subcellularLocation>
        <location evidence="3">Golgi apparatus</location>
    </subcellularLocation>
</comment>
<dbReference type="InterPro" id="IPR011009">
    <property type="entry name" value="Kinase-like_dom_sf"/>
</dbReference>
<keyword evidence="7 32" id="KW-0812">Transmembrane</keyword>
<dbReference type="PANTHER" id="PTHR24416">
    <property type="entry name" value="TYROSINE-PROTEIN KINASE RECEPTOR"/>
    <property type="match status" value="1"/>
</dbReference>
<dbReference type="PROSITE" id="PS00109">
    <property type="entry name" value="PROTEIN_KINASE_TYR"/>
    <property type="match status" value="1"/>
</dbReference>
<feature type="glycosylation site" description="N-linked (GlcNAc...) asparagine" evidence="29">
    <location>
        <position position="337"/>
    </location>
</feature>
<dbReference type="GO" id="GO:0005524">
    <property type="term" value="F:ATP binding"/>
    <property type="evidence" value="ECO:0007669"/>
    <property type="project" value="UniProtKB-UniRule"/>
</dbReference>
<feature type="domain" description="Ig-like" evidence="35">
    <location>
        <begin position="275"/>
        <end position="375"/>
    </location>
</feature>
<dbReference type="GO" id="GO:0017134">
    <property type="term" value="F:fibroblast growth factor binding"/>
    <property type="evidence" value="ECO:0007669"/>
    <property type="project" value="TreeGrafter"/>
</dbReference>
<dbReference type="InterPro" id="IPR050122">
    <property type="entry name" value="RTK"/>
</dbReference>
<evidence type="ECO:0000256" key="26">
    <source>
        <dbReference type="PIRSR" id="PIRSR000628-1"/>
    </source>
</evidence>
<dbReference type="InterPro" id="IPR003598">
    <property type="entry name" value="Ig_sub2"/>
</dbReference>
<evidence type="ECO:0000313" key="36">
    <source>
        <dbReference type="Ensembl" id="ENSHBUP00000009026.1"/>
    </source>
</evidence>
<keyword evidence="14" id="KW-0832">Ubl conjugation</keyword>
<keyword evidence="5" id="KW-0597">Phosphoprotein</keyword>
<dbReference type="GO" id="GO:0051216">
    <property type="term" value="P:cartilage development"/>
    <property type="evidence" value="ECO:0007669"/>
    <property type="project" value="UniProtKB-ARBA"/>
</dbReference>
<evidence type="ECO:0000259" key="34">
    <source>
        <dbReference type="PROSITE" id="PS50011"/>
    </source>
</evidence>
<dbReference type="AlphaFoldDB" id="A0A3Q3BY44"/>
<dbReference type="InterPro" id="IPR007110">
    <property type="entry name" value="Ig-like_dom"/>
</dbReference>
<dbReference type="GO" id="GO:0005886">
    <property type="term" value="C:plasma membrane"/>
    <property type="evidence" value="ECO:0007669"/>
    <property type="project" value="UniProtKB-SubCell"/>
</dbReference>
<dbReference type="Proteomes" id="UP000264840">
    <property type="component" value="Unplaced"/>
</dbReference>
<dbReference type="InterPro" id="IPR013098">
    <property type="entry name" value="Ig_I-set"/>
</dbReference>
<dbReference type="InterPro" id="IPR001245">
    <property type="entry name" value="Ser-Thr/Tyr_kinase_cat_dom"/>
</dbReference>
<feature type="binding site" evidence="27">
    <location>
        <position position="642"/>
    </location>
    <ligand>
        <name>ATP</name>
        <dbReference type="ChEBI" id="CHEBI:30616"/>
    </ligand>
</feature>
<dbReference type="GO" id="GO:0005007">
    <property type="term" value="F:fibroblast growth factor receptor activity"/>
    <property type="evidence" value="ECO:0007669"/>
    <property type="project" value="InterPro"/>
</dbReference>
<reference evidence="36" key="2">
    <citation type="submission" date="2025-09" db="UniProtKB">
        <authorList>
            <consortium name="Ensembl"/>
        </authorList>
    </citation>
    <scope>IDENTIFICATION</scope>
</reference>
<dbReference type="InterPro" id="IPR000719">
    <property type="entry name" value="Prot_kinase_dom"/>
</dbReference>
<evidence type="ECO:0000256" key="9">
    <source>
        <dbReference type="ARBA" id="ARBA00022729"/>
    </source>
</evidence>
<dbReference type="GO" id="GO:0005794">
    <property type="term" value="C:Golgi apparatus"/>
    <property type="evidence" value="ECO:0007669"/>
    <property type="project" value="UniProtKB-SubCell"/>
</dbReference>
<dbReference type="GO" id="GO:0008284">
    <property type="term" value="P:positive regulation of cell population proliferation"/>
    <property type="evidence" value="ECO:0007669"/>
    <property type="project" value="InterPro"/>
</dbReference>
<dbReference type="CDD" id="cd05857">
    <property type="entry name" value="IgI_2_FGFR"/>
    <property type="match status" value="1"/>
</dbReference>
<evidence type="ECO:0000256" key="5">
    <source>
        <dbReference type="ARBA" id="ARBA00022553"/>
    </source>
</evidence>
<feature type="transmembrane region" description="Helical" evidence="32">
    <location>
        <begin position="394"/>
        <end position="414"/>
    </location>
</feature>